<dbReference type="SUPFAM" id="SSF56601">
    <property type="entry name" value="beta-lactamase/transpeptidase-like"/>
    <property type="match status" value="1"/>
</dbReference>
<dbReference type="GO" id="GO:0030288">
    <property type="term" value="C:outer membrane-bounded periplasmic space"/>
    <property type="evidence" value="ECO:0007669"/>
    <property type="project" value="TreeGrafter"/>
</dbReference>
<evidence type="ECO:0000313" key="4">
    <source>
        <dbReference type="EMBL" id="AIA86792.1"/>
    </source>
</evidence>
<dbReference type="EMBL" id="KF119526">
    <property type="protein sequence ID" value="AIA86792.1"/>
    <property type="molecule type" value="Genomic_DNA"/>
</dbReference>
<evidence type="ECO:0000259" key="3">
    <source>
        <dbReference type="Pfam" id="PF00905"/>
    </source>
</evidence>
<protein>
    <submittedName>
        <fullName evidence="4">Transpeptidase</fullName>
    </submittedName>
</protein>
<dbReference type="PANTHER" id="PTHR32282">
    <property type="entry name" value="BINDING PROTEIN TRANSPEPTIDASE, PUTATIVE-RELATED"/>
    <property type="match status" value="1"/>
</dbReference>
<keyword evidence="1" id="KW-0328">Glycosyltransferase</keyword>
<dbReference type="InterPro" id="IPR050396">
    <property type="entry name" value="Glycosyltr_51/Transpeptidase"/>
</dbReference>
<keyword evidence="2" id="KW-0808">Transferase</keyword>
<dbReference type="Gene3D" id="3.40.710.10">
    <property type="entry name" value="DD-peptidase/beta-lactamase superfamily"/>
    <property type="match status" value="1"/>
</dbReference>
<evidence type="ECO:0000256" key="1">
    <source>
        <dbReference type="ARBA" id="ARBA00022676"/>
    </source>
</evidence>
<feature type="domain" description="Penicillin-binding protein transpeptidase" evidence="3">
    <location>
        <begin position="21"/>
        <end position="123"/>
    </location>
</feature>
<sequence length="140" mass="14638">MHRADGEEFRTVPSMVLGSNELAPLTMAAAVATYANDGTYCTPVAIESITKRDGTEIDVPETECTKVLSSEVVRGVNYALQVVVESGTGTLAQLGSRPVAGKTGSADNNTAAWFVGYTPQLTAAIWIGNAQATQEAMQGV</sequence>
<evidence type="ECO:0000256" key="2">
    <source>
        <dbReference type="ARBA" id="ARBA00022679"/>
    </source>
</evidence>
<dbReference type="InterPro" id="IPR012338">
    <property type="entry name" value="Beta-lactam/transpept-like"/>
</dbReference>
<dbReference type="InterPro" id="IPR001460">
    <property type="entry name" value="PCN-bd_Tpept"/>
</dbReference>
<accession>A0A060BVS9</accession>
<feature type="non-terminal residue" evidence="4">
    <location>
        <position position="140"/>
    </location>
</feature>
<name>A0A060BVS9_9ACTN</name>
<reference evidence="4" key="1">
    <citation type="journal article" date="2013" name="Environ. Microbiol.">
        <title>Seasonally variable intestinal metagenomes of the red palm weevil (Rhynchophorus ferrugineus).</title>
        <authorList>
            <person name="Jia S."/>
            <person name="Zhang X."/>
            <person name="Zhang G."/>
            <person name="Yin A."/>
            <person name="Zhang S."/>
            <person name="Li F."/>
            <person name="Wang L."/>
            <person name="Zhao D."/>
            <person name="Yun Q."/>
            <person name="Tala"/>
            <person name="Wang J."/>
            <person name="Sun G."/>
            <person name="Baabdullah M."/>
            <person name="Yu X."/>
            <person name="Hu S."/>
            <person name="Al-Mssallem I.S."/>
            <person name="Yu J."/>
        </authorList>
    </citation>
    <scope>NUCLEOTIDE SEQUENCE</scope>
</reference>
<dbReference type="GO" id="GO:0008658">
    <property type="term" value="F:penicillin binding"/>
    <property type="evidence" value="ECO:0007669"/>
    <property type="project" value="InterPro"/>
</dbReference>
<dbReference type="Pfam" id="PF00905">
    <property type="entry name" value="Transpeptidase"/>
    <property type="match status" value="1"/>
</dbReference>
<dbReference type="AlphaFoldDB" id="A0A060BVS9"/>
<organism evidence="4">
    <name type="scientific">uncultured Streptomyces sp</name>
    <dbReference type="NCBI Taxonomy" id="174707"/>
    <lineage>
        <taxon>Bacteria</taxon>
        <taxon>Bacillati</taxon>
        <taxon>Actinomycetota</taxon>
        <taxon>Actinomycetes</taxon>
        <taxon>Kitasatosporales</taxon>
        <taxon>Streptomycetaceae</taxon>
        <taxon>Streptomyces</taxon>
        <taxon>environmental samples</taxon>
    </lineage>
</organism>
<dbReference type="PANTHER" id="PTHR32282:SF33">
    <property type="entry name" value="PEPTIDOGLYCAN GLYCOSYLTRANSFERASE"/>
    <property type="match status" value="1"/>
</dbReference>
<dbReference type="GO" id="GO:0009252">
    <property type="term" value="P:peptidoglycan biosynthetic process"/>
    <property type="evidence" value="ECO:0007669"/>
    <property type="project" value="TreeGrafter"/>
</dbReference>
<dbReference type="GO" id="GO:0008955">
    <property type="term" value="F:peptidoglycan glycosyltransferase activity"/>
    <property type="evidence" value="ECO:0007669"/>
    <property type="project" value="TreeGrafter"/>
</dbReference>
<proteinExistence type="predicted"/>